<dbReference type="InterPro" id="IPR011990">
    <property type="entry name" value="TPR-like_helical_dom_sf"/>
</dbReference>
<keyword evidence="1" id="KW-0802">TPR repeat</keyword>
<dbReference type="SUPFAM" id="SSF48452">
    <property type="entry name" value="TPR-like"/>
    <property type="match status" value="1"/>
</dbReference>
<feature type="domain" description="CHAT" evidence="3">
    <location>
        <begin position="637"/>
        <end position="814"/>
    </location>
</feature>
<dbReference type="SMART" id="SM00028">
    <property type="entry name" value="TPR"/>
    <property type="match status" value="2"/>
</dbReference>
<accession>A0ABR9PV24</accession>
<reference evidence="4 5" key="1">
    <citation type="submission" date="2020-02" db="EMBL/GenBank/DDBJ databases">
        <authorList>
            <person name="Babadi Z.K."/>
            <person name="Risdian C."/>
            <person name="Ebrahimipour G.H."/>
            <person name="Wink J."/>
        </authorList>
    </citation>
    <scope>NUCLEOTIDE SEQUENCE [LARGE SCALE GENOMIC DNA]</scope>
    <source>
        <strain evidence="4 5">ZKHCc1 1396</strain>
    </source>
</reference>
<organism evidence="4 5">
    <name type="scientific">Corallococcus soli</name>
    <dbReference type="NCBI Taxonomy" id="2710757"/>
    <lineage>
        <taxon>Bacteria</taxon>
        <taxon>Pseudomonadati</taxon>
        <taxon>Myxococcota</taxon>
        <taxon>Myxococcia</taxon>
        <taxon>Myxococcales</taxon>
        <taxon>Cystobacterineae</taxon>
        <taxon>Myxococcaceae</taxon>
        <taxon>Corallococcus</taxon>
    </lineage>
</organism>
<evidence type="ECO:0000256" key="2">
    <source>
        <dbReference type="SAM" id="MobiDB-lite"/>
    </source>
</evidence>
<evidence type="ECO:0000313" key="5">
    <source>
        <dbReference type="Proteomes" id="UP001516472"/>
    </source>
</evidence>
<gene>
    <name evidence="4" type="ORF">G4177_26820</name>
</gene>
<comment type="caution">
    <text evidence="4">The sequence shown here is derived from an EMBL/GenBank/DDBJ whole genome shotgun (WGS) entry which is preliminary data.</text>
</comment>
<feature type="compositionally biased region" description="Basic and acidic residues" evidence="2">
    <location>
        <begin position="18"/>
        <end position="40"/>
    </location>
</feature>
<evidence type="ECO:0000313" key="4">
    <source>
        <dbReference type="EMBL" id="MBE4751788.1"/>
    </source>
</evidence>
<dbReference type="Gene3D" id="1.25.40.10">
    <property type="entry name" value="Tetratricopeptide repeat domain"/>
    <property type="match status" value="1"/>
</dbReference>
<dbReference type="Pfam" id="PF12770">
    <property type="entry name" value="CHAT"/>
    <property type="match status" value="1"/>
</dbReference>
<proteinExistence type="predicted"/>
<keyword evidence="5" id="KW-1185">Reference proteome</keyword>
<feature type="repeat" description="TPR" evidence="1">
    <location>
        <begin position="32"/>
        <end position="65"/>
    </location>
</feature>
<dbReference type="EMBL" id="JAAIYO010000009">
    <property type="protein sequence ID" value="MBE4751788.1"/>
    <property type="molecule type" value="Genomic_DNA"/>
</dbReference>
<dbReference type="PROSITE" id="PS50005">
    <property type="entry name" value="TPR"/>
    <property type="match status" value="1"/>
</dbReference>
<evidence type="ECO:0000256" key="1">
    <source>
        <dbReference type="PROSITE-ProRule" id="PRU00339"/>
    </source>
</evidence>
<dbReference type="InterPro" id="IPR019734">
    <property type="entry name" value="TPR_rpt"/>
</dbReference>
<sequence>MKKKDVLRSARVLRLEQEHEREIHSTPEGRLSSELRERGRGLSGRGRRREALELFQQALALHPALDQGAAAASARHDLGHMVSEDPHASGVGLLTAEKLLRESLESPSRLRVHRRAAQTESSLAVCLRRKVLKWGDTESPSLLDEIEQLYRSAIRRLEPCGVMGVDQLAEVHLNLANVLGAHRNDFDRAVKEYDRAISLALSIERRTGHPMRHVFYQASWAQANLLARQGRKGCAQAERILVAALKEHDLEYENATRIILADVLLQGEAPDRISRAQTLLGQVRPEYLPKKCEEVLHLASVLVRAEALDAALERLNTFIDQAIHRRALTTIADFEADTVSSDFQAAASLAARIHTTQKQDALSAFLVLENTSGLRFAEALADHAWSPDTPLGHRLQDERKKHVGRTYLLDVMARSIERLAPEEQQQMLHGFLSSPEAQDQEPILEDLRHACLQAVPVTHLDSVIQEGVKQVERLTHALLETEPDFEQVNRVLAVDLDPESLLAVLQEHPDHVLLRLDLVEDLLVLGVWLEEGRLVARASSLSIPQALHDLLHHATEEQETFTEDEQLLSLLTQVDLSAALPPGRRRRAVLLPSNAAARLPLVALGLPGSRPIDRFDSLVWLPCLFPLRTRPAPTSPRTEHVVFVPGTETHFHALALPPAPGQEQRLEGALANLEQLQGLASGARVLSIYTHGKHAPGEPPRLLLPNKQELDLTRVTPQLRGAERVELWACQSGTNRSTDPLTPSVNEAFGLDFILLHTGVRSAIGTLWSVPDLVTAVLSRRFRQALSGGRDAAHALAEAQRWWTQEGVSELIRHLREQPSAEAGIAAFAATLGVSLDAGAIAASLRTLGPDEVDGGPLQAKLLSPLSWAGLRFTGLPDRTPGKAWSAPQKRALTDEEQQRLEQFLERKPSQPSFSEFQNGWLAYATKQAQTTPPTPEQAIAVARMLRDRIHSSHQDNLLTALAWLHEALAAPQLRKVDCDRLTVEAAHLWLDVASGESIVPLAPHPVAMARAGKLLTAVPARSSADAAAAHARHGFLRRFVGSLGVDGLETHQKVTLVRFKDALREAIPGTPESLRVATLAVELLATLPEEERGAHASILVRARDIASAAEPRETTVAAYHRLKGALAHHEPDPSRIPRAMTFLTPRELHFTVARMVQAEPPRPGASVLTEVFNEALLRLEGDHWGEPADDGHPLVWTTGTPGEAYRTILKSYLAGHHQGQSDKAAHLIASLQFACDLRVTFLNRLVRQLSWAKRRPDPLFEPLFIILRLRGLLHTVLRDAALLREGPFGEDGLASPHRLDPFTHSAQAIRNGFKGLLDCTAWSLDEVCNARQDRPAQVRTAAFEAVLASTLLEEDAFHRWTKLREGETKAQQELGDEARLVSSYLTPIRKLQVNEDHLRELPEGEAVLGLSLTPLGPAGELLVMASWNDGAERGQQVLRVKAGPVLGGLHLLRQPDAVDTGPRRGESTPRAQGWRSVEETLAPALEAILRTAQRRRRLRWSILAPGVLRALPLLGLRVGGRPLAAQVEALTHRPSLDFYPLMDSERGQRQDFTVCLLAREEEDGTTCFGEAVVRTLRRLRPPELVVAPPAHRGSAIAEVEVLERAAPRIRTLRLYGVGGIETLNDTTALLHLEGGRVLRDRNTHNMLLPRAEVVELWASTSTSGGTGLGDLLRDEADRIPGLAGSFLMNGACAVIDLAWPVHDLVKALVCEGYGMARLQMGHCPHALAQALTRAADILKRLHGEGVRGGVAEVLVALDRLRRDSAERLFQVDPTCLMPFAPSAASPAVAHLSGAGLVEELCQPVHLGAFRWWGT</sequence>
<evidence type="ECO:0000259" key="3">
    <source>
        <dbReference type="Pfam" id="PF12770"/>
    </source>
</evidence>
<name>A0ABR9PV24_9BACT</name>
<dbReference type="InterPro" id="IPR024983">
    <property type="entry name" value="CHAT_dom"/>
</dbReference>
<dbReference type="RefSeq" id="WP_193428985.1">
    <property type="nucleotide sequence ID" value="NZ_JAAIYO010000009.1"/>
</dbReference>
<protein>
    <submittedName>
        <fullName evidence="4">CHAT domain-containing protein</fullName>
    </submittedName>
</protein>
<dbReference type="Proteomes" id="UP001516472">
    <property type="component" value="Unassembled WGS sequence"/>
</dbReference>
<feature type="region of interest" description="Disordered" evidence="2">
    <location>
        <begin position="18"/>
        <end position="44"/>
    </location>
</feature>